<feature type="domain" description="Response regulatory" evidence="15">
    <location>
        <begin position="464"/>
        <end position="582"/>
    </location>
</feature>
<dbReference type="InterPro" id="IPR011006">
    <property type="entry name" value="CheY-like_superfamily"/>
</dbReference>
<dbReference type="Pfam" id="PF00072">
    <property type="entry name" value="Response_reg"/>
    <property type="match status" value="1"/>
</dbReference>
<comment type="subcellular location">
    <subcellularLocation>
        <location evidence="2">Cell membrane</location>
        <topology evidence="2">Multi-pass membrane protein</topology>
    </subcellularLocation>
</comment>
<dbReference type="Proteomes" id="UP000595074">
    <property type="component" value="Chromosome"/>
</dbReference>
<feature type="modified residue" description="4-aspartylphosphate" evidence="12">
    <location>
        <position position="357"/>
    </location>
</feature>
<sequence length="711" mass="81458">MKQRILFYIFGLSTLLYAGSTNIQEIETYWVWIALFALGVIGIMILFVSSRQITKLDRLHQEMTVKQKEIEKAQNLFLANISENIHEIVEKIYQEAGANVQKRGLNEAVKRKKLLDVTNDLIEFLRLKSKKVRIIHEKFNLNNVLNEVSGSVSSKFKGSSVELIFDIDSNIPRYLVGDSLNLEKALHNILEYILGEVHSGEVTLEICMFGTYEEKVELQLRLTDMGAGMSEEEVEKIFIPTYDEKNKKYTGLGLFVAKELIGMMGGELAVHSIVGKGTTFTMTLPFKVLDPGNKRNYRLPEKILTAKNVFIVDRSYNSALAIKKMFAYFRHDVKVLSKEEFLRRRHDLSTYDIIVLDKSLFNIHTAEYLGKLKKEKDIRVIALNSLLEKDEQSQASEVADKTLIKPVNQERVFELIINLYTVDRMKLSEYRDEATEENSLTHRGEIPATAHITQSSFKDFSGRRLLIVEDDVINQKVLTNILKVSGMEITIANNGRKAVNIIKESDEMFDLVLMDINMPVMDGYVATQMIRLESRFDTLPIVAFTALALESERNKIFNSGMNACLTKPLNIGKLYTAFKMYMPVSEHSTVSDEGYKPVSNDILDIQNGIRHTNNNEGFYMEILAEFVDAYGKSAAYFAQLVHEHRYEQIRMLCVDMKGLTGTIGAREMYEMIATIHQKVLYQQEELLVSYIAPYEKELDKLTKEIERYLES</sequence>
<evidence type="ECO:0000259" key="15">
    <source>
        <dbReference type="PROSITE" id="PS50110"/>
    </source>
</evidence>
<dbReference type="PANTHER" id="PTHR45339:SF1">
    <property type="entry name" value="HYBRID SIGNAL TRANSDUCTION HISTIDINE KINASE J"/>
    <property type="match status" value="1"/>
</dbReference>
<evidence type="ECO:0000259" key="14">
    <source>
        <dbReference type="PROSITE" id="PS50109"/>
    </source>
</evidence>
<evidence type="ECO:0000256" key="8">
    <source>
        <dbReference type="ARBA" id="ARBA00022840"/>
    </source>
</evidence>
<protein>
    <recommendedName>
        <fullName evidence="3">histidine kinase</fullName>
        <ecNumber evidence="3">2.7.13.3</ecNumber>
    </recommendedName>
</protein>
<evidence type="ECO:0000313" key="17">
    <source>
        <dbReference type="Proteomes" id="UP000595074"/>
    </source>
</evidence>
<dbReference type="SUPFAM" id="SSF47226">
    <property type="entry name" value="Histidine-containing phosphotransfer domain, HPT domain"/>
    <property type="match status" value="1"/>
</dbReference>
<dbReference type="EMBL" id="CP063164">
    <property type="protein sequence ID" value="QOR61519.1"/>
    <property type="molecule type" value="Genomic_DNA"/>
</dbReference>
<feature type="transmembrane region" description="Helical" evidence="13">
    <location>
        <begin position="30"/>
        <end position="48"/>
    </location>
</feature>
<evidence type="ECO:0000256" key="9">
    <source>
        <dbReference type="ARBA" id="ARBA00022989"/>
    </source>
</evidence>
<dbReference type="GO" id="GO:0000160">
    <property type="term" value="P:phosphorelay signal transduction system"/>
    <property type="evidence" value="ECO:0007669"/>
    <property type="project" value="UniProtKB-KW"/>
</dbReference>
<keyword evidence="7" id="KW-0547">Nucleotide-binding</keyword>
<keyword evidence="11 13" id="KW-0472">Membrane</keyword>
<name>A0A7M1S471_9BACT</name>
<evidence type="ECO:0000256" key="5">
    <source>
        <dbReference type="ARBA" id="ARBA00022553"/>
    </source>
</evidence>
<dbReference type="EC" id="2.7.13.3" evidence="3"/>
<accession>A0A7M1S471</accession>
<keyword evidence="9 13" id="KW-1133">Transmembrane helix</keyword>
<evidence type="ECO:0000256" key="4">
    <source>
        <dbReference type="ARBA" id="ARBA00022475"/>
    </source>
</evidence>
<evidence type="ECO:0000256" key="2">
    <source>
        <dbReference type="ARBA" id="ARBA00004651"/>
    </source>
</evidence>
<dbReference type="InterPro" id="IPR001789">
    <property type="entry name" value="Sig_transdc_resp-reg_receiver"/>
</dbReference>
<keyword evidence="10" id="KW-0902">Two-component regulatory system</keyword>
<evidence type="ECO:0000256" key="1">
    <source>
        <dbReference type="ARBA" id="ARBA00000085"/>
    </source>
</evidence>
<dbReference type="SUPFAM" id="SSF52172">
    <property type="entry name" value="CheY-like"/>
    <property type="match status" value="2"/>
</dbReference>
<dbReference type="CDD" id="cd17546">
    <property type="entry name" value="REC_hyHK_CKI1_RcsC-like"/>
    <property type="match status" value="1"/>
</dbReference>
<dbReference type="SUPFAM" id="SSF55874">
    <property type="entry name" value="ATPase domain of HSP90 chaperone/DNA topoisomerase II/histidine kinase"/>
    <property type="match status" value="1"/>
</dbReference>
<dbReference type="PROSITE" id="PS50110">
    <property type="entry name" value="RESPONSE_REGULATORY"/>
    <property type="match status" value="2"/>
</dbReference>
<dbReference type="PRINTS" id="PR00344">
    <property type="entry name" value="BCTRLSENSOR"/>
</dbReference>
<dbReference type="PANTHER" id="PTHR45339">
    <property type="entry name" value="HYBRID SIGNAL TRANSDUCTION HISTIDINE KINASE J"/>
    <property type="match status" value="1"/>
</dbReference>
<evidence type="ECO:0000256" key="7">
    <source>
        <dbReference type="ARBA" id="ARBA00022741"/>
    </source>
</evidence>
<keyword evidence="8" id="KW-0067">ATP-binding</keyword>
<proteinExistence type="predicted"/>
<dbReference type="InterPro" id="IPR003594">
    <property type="entry name" value="HATPase_dom"/>
</dbReference>
<dbReference type="SMART" id="SM00387">
    <property type="entry name" value="HATPase_c"/>
    <property type="match status" value="1"/>
</dbReference>
<comment type="catalytic activity">
    <reaction evidence="1">
        <text>ATP + protein L-histidine = ADP + protein N-phospho-L-histidine.</text>
        <dbReference type="EC" id="2.7.13.3"/>
    </reaction>
</comment>
<evidence type="ECO:0000256" key="12">
    <source>
        <dbReference type="PROSITE-ProRule" id="PRU00169"/>
    </source>
</evidence>
<keyword evidence="5 12" id="KW-0597">Phosphoprotein</keyword>
<keyword evidence="6 13" id="KW-0812">Transmembrane</keyword>
<dbReference type="Gene3D" id="1.20.120.160">
    <property type="entry name" value="HPT domain"/>
    <property type="match status" value="1"/>
</dbReference>
<dbReference type="GO" id="GO:0005524">
    <property type="term" value="F:ATP binding"/>
    <property type="evidence" value="ECO:0007669"/>
    <property type="project" value="UniProtKB-KW"/>
</dbReference>
<organism evidence="16 17">
    <name type="scientific">Sulfurovum indicum</name>
    <dbReference type="NCBI Taxonomy" id="2779528"/>
    <lineage>
        <taxon>Bacteria</taxon>
        <taxon>Pseudomonadati</taxon>
        <taxon>Campylobacterota</taxon>
        <taxon>Epsilonproteobacteria</taxon>
        <taxon>Campylobacterales</taxon>
        <taxon>Sulfurovaceae</taxon>
        <taxon>Sulfurovum</taxon>
    </lineage>
</organism>
<dbReference type="Pfam" id="PF02518">
    <property type="entry name" value="HATPase_c"/>
    <property type="match status" value="1"/>
</dbReference>
<keyword evidence="17" id="KW-1185">Reference proteome</keyword>
<evidence type="ECO:0000313" key="16">
    <source>
        <dbReference type="EMBL" id="QOR61519.1"/>
    </source>
</evidence>
<feature type="domain" description="Histidine kinase" evidence="14">
    <location>
        <begin position="80"/>
        <end position="288"/>
    </location>
</feature>
<dbReference type="SMART" id="SM00448">
    <property type="entry name" value="REC"/>
    <property type="match status" value="1"/>
</dbReference>
<dbReference type="KEGG" id="sinu:IMZ28_08750"/>
<dbReference type="GO" id="GO:0004673">
    <property type="term" value="F:protein histidine kinase activity"/>
    <property type="evidence" value="ECO:0007669"/>
    <property type="project" value="UniProtKB-EC"/>
</dbReference>
<reference evidence="16 17" key="1">
    <citation type="submission" date="2020-10" db="EMBL/GenBank/DDBJ databases">
        <title>The genome of sulfurovum sp.</title>
        <authorList>
            <person name="Xie S."/>
            <person name="Shao Z."/>
            <person name="Jiang L."/>
        </authorList>
    </citation>
    <scope>NUCLEOTIDE SEQUENCE [LARGE SCALE GENOMIC DNA]</scope>
    <source>
        <strain evidence="16 17">ST-419</strain>
    </source>
</reference>
<dbReference type="GO" id="GO:0005886">
    <property type="term" value="C:plasma membrane"/>
    <property type="evidence" value="ECO:0007669"/>
    <property type="project" value="UniProtKB-SubCell"/>
</dbReference>
<evidence type="ECO:0000256" key="13">
    <source>
        <dbReference type="SAM" id="Phobius"/>
    </source>
</evidence>
<dbReference type="PROSITE" id="PS50109">
    <property type="entry name" value="HIS_KIN"/>
    <property type="match status" value="1"/>
</dbReference>
<dbReference type="InterPro" id="IPR036641">
    <property type="entry name" value="HPT_dom_sf"/>
</dbReference>
<evidence type="ECO:0000256" key="10">
    <source>
        <dbReference type="ARBA" id="ARBA00023012"/>
    </source>
</evidence>
<dbReference type="Gene3D" id="3.40.50.2300">
    <property type="match status" value="2"/>
</dbReference>
<feature type="domain" description="Response regulatory" evidence="15">
    <location>
        <begin position="308"/>
        <end position="420"/>
    </location>
</feature>
<evidence type="ECO:0000256" key="3">
    <source>
        <dbReference type="ARBA" id="ARBA00012438"/>
    </source>
</evidence>
<dbReference type="InterPro" id="IPR004358">
    <property type="entry name" value="Sig_transdc_His_kin-like_C"/>
</dbReference>
<dbReference type="InterPro" id="IPR005467">
    <property type="entry name" value="His_kinase_dom"/>
</dbReference>
<dbReference type="InterPro" id="IPR036890">
    <property type="entry name" value="HATPase_C_sf"/>
</dbReference>
<dbReference type="AlphaFoldDB" id="A0A7M1S471"/>
<evidence type="ECO:0000256" key="6">
    <source>
        <dbReference type="ARBA" id="ARBA00022692"/>
    </source>
</evidence>
<dbReference type="Gene3D" id="3.30.565.10">
    <property type="entry name" value="Histidine kinase-like ATPase, C-terminal domain"/>
    <property type="match status" value="1"/>
</dbReference>
<dbReference type="RefSeq" id="WP_197548193.1">
    <property type="nucleotide sequence ID" value="NZ_CP063164.1"/>
</dbReference>
<gene>
    <name evidence="16" type="ORF">IMZ28_08750</name>
</gene>
<keyword evidence="4" id="KW-1003">Cell membrane</keyword>
<evidence type="ECO:0000256" key="11">
    <source>
        <dbReference type="ARBA" id="ARBA00023136"/>
    </source>
</evidence>
<feature type="modified residue" description="4-aspartylphosphate" evidence="12">
    <location>
        <position position="515"/>
    </location>
</feature>